<dbReference type="InterPro" id="IPR000673">
    <property type="entry name" value="Sig_transdc_resp-reg_Me-estase"/>
</dbReference>
<evidence type="ECO:0000256" key="6">
    <source>
        <dbReference type="PROSITE-ProRule" id="PRU00050"/>
    </source>
</evidence>
<feature type="active site" evidence="5 6">
    <location>
        <position position="187"/>
    </location>
</feature>
<dbReference type="HAMAP" id="MF_00099">
    <property type="entry name" value="CheB_chemtxs"/>
    <property type="match status" value="1"/>
</dbReference>
<comment type="similarity">
    <text evidence="5">Belongs to the CheB family.</text>
</comment>
<feature type="active site" evidence="5 6">
    <location>
        <position position="309"/>
    </location>
</feature>
<evidence type="ECO:0000259" key="9">
    <source>
        <dbReference type="PROSITE" id="PS50122"/>
    </source>
</evidence>
<feature type="domain" description="Response regulatory" evidence="8">
    <location>
        <begin position="16"/>
        <end position="133"/>
    </location>
</feature>
<dbReference type="InterPro" id="IPR001789">
    <property type="entry name" value="Sig_transdc_resp-reg_receiver"/>
</dbReference>
<dbReference type="PROSITE" id="PS50110">
    <property type="entry name" value="RESPONSE_REGULATORY"/>
    <property type="match status" value="1"/>
</dbReference>
<dbReference type="EC" id="3.1.1.61" evidence="5"/>
<dbReference type="SMART" id="SM00448">
    <property type="entry name" value="REC"/>
    <property type="match status" value="1"/>
</dbReference>
<keyword evidence="3 5" id="KW-0378">Hydrolase</keyword>
<evidence type="ECO:0000256" key="3">
    <source>
        <dbReference type="ARBA" id="ARBA00022801"/>
    </source>
</evidence>
<comment type="PTM">
    <text evidence="5">Phosphorylated by CheA. Phosphorylation of the N-terminal regulatory domain activates the methylesterase activity.</text>
</comment>
<keyword evidence="5 7" id="KW-0597">Phosphoprotein</keyword>
<dbReference type="GO" id="GO:0008984">
    <property type="term" value="F:protein-glutamate methylesterase activity"/>
    <property type="evidence" value="ECO:0007669"/>
    <property type="project" value="UniProtKB-UniRule"/>
</dbReference>
<dbReference type="SUPFAM" id="SSF52738">
    <property type="entry name" value="Methylesterase CheB, C-terminal domain"/>
    <property type="match status" value="1"/>
</dbReference>
<dbReference type="EMBL" id="QYBB01000082">
    <property type="protein sequence ID" value="RYC28988.1"/>
    <property type="molecule type" value="Genomic_DNA"/>
</dbReference>
<feature type="modified residue" description="4-aspartylphosphate" evidence="5 7">
    <location>
        <position position="67"/>
    </location>
</feature>
<dbReference type="InterPro" id="IPR008248">
    <property type="entry name" value="CheB-like"/>
</dbReference>
<dbReference type="Gene3D" id="3.40.50.180">
    <property type="entry name" value="Methylesterase CheB, C-terminal domain"/>
    <property type="match status" value="1"/>
</dbReference>
<evidence type="ECO:0000313" key="10">
    <source>
        <dbReference type="EMBL" id="RYC28988.1"/>
    </source>
</evidence>
<comment type="catalytic activity">
    <reaction evidence="5">
        <text>L-glutaminyl-[protein] + H2O = L-glutamyl-[protein] + NH4(+)</text>
        <dbReference type="Rhea" id="RHEA:16441"/>
        <dbReference type="Rhea" id="RHEA-COMP:10207"/>
        <dbReference type="Rhea" id="RHEA-COMP:10208"/>
        <dbReference type="ChEBI" id="CHEBI:15377"/>
        <dbReference type="ChEBI" id="CHEBI:28938"/>
        <dbReference type="ChEBI" id="CHEBI:29973"/>
        <dbReference type="ChEBI" id="CHEBI:30011"/>
        <dbReference type="EC" id="3.5.1.44"/>
    </reaction>
</comment>
<dbReference type="EC" id="3.5.1.44" evidence="5"/>
<comment type="caution">
    <text evidence="10">The sequence shown here is derived from an EMBL/GenBank/DDBJ whole genome shotgun (WGS) entry which is preliminary data.</text>
</comment>
<gene>
    <name evidence="5" type="primary">cheB</name>
    <name evidence="10" type="ORF">D3273_26340</name>
</gene>
<reference evidence="10 11" key="2">
    <citation type="submission" date="2019-02" db="EMBL/GenBank/DDBJ databases">
        <title>'Lichenibacterium ramalinii' gen. nov. sp. nov., 'Lichenibacterium minor' gen. nov. sp. nov.</title>
        <authorList>
            <person name="Pankratov T."/>
        </authorList>
    </citation>
    <scope>NUCLEOTIDE SEQUENCE [LARGE SCALE GENOMIC DNA]</scope>
    <source>
        <strain evidence="10 11">RmlP026</strain>
    </source>
</reference>
<dbReference type="NCBIfam" id="NF009206">
    <property type="entry name" value="PRK12555.1"/>
    <property type="match status" value="1"/>
</dbReference>
<comment type="domain">
    <text evidence="5">Contains a C-terminal catalytic domain, and an N-terminal region which modulates catalytic activity.</text>
</comment>
<dbReference type="PANTHER" id="PTHR42872">
    <property type="entry name" value="PROTEIN-GLUTAMATE METHYLESTERASE/PROTEIN-GLUTAMINE GLUTAMINASE"/>
    <property type="match status" value="1"/>
</dbReference>
<dbReference type="Gene3D" id="3.40.50.2300">
    <property type="match status" value="1"/>
</dbReference>
<keyword evidence="2 5" id="KW-0145">Chemotaxis</keyword>
<accession>A0A4Q2U047</accession>
<feature type="active site" evidence="5 6">
    <location>
        <position position="213"/>
    </location>
</feature>
<proteinExistence type="inferred from homology"/>
<dbReference type="Pfam" id="PF00072">
    <property type="entry name" value="Response_reg"/>
    <property type="match status" value="1"/>
</dbReference>
<dbReference type="Proteomes" id="UP000290759">
    <property type="component" value="Unassembled WGS sequence"/>
</dbReference>
<evidence type="ECO:0000256" key="7">
    <source>
        <dbReference type="PROSITE-ProRule" id="PRU00169"/>
    </source>
</evidence>
<dbReference type="CDD" id="cd17541">
    <property type="entry name" value="REC_CheB-like"/>
    <property type="match status" value="1"/>
</dbReference>
<dbReference type="CDD" id="cd16432">
    <property type="entry name" value="CheB_Rec"/>
    <property type="match status" value="1"/>
</dbReference>
<comment type="catalytic activity">
    <reaction evidence="4 5">
        <text>[protein]-L-glutamate 5-O-methyl ester + H2O = L-glutamyl-[protein] + methanol + H(+)</text>
        <dbReference type="Rhea" id="RHEA:23236"/>
        <dbReference type="Rhea" id="RHEA-COMP:10208"/>
        <dbReference type="Rhea" id="RHEA-COMP:10311"/>
        <dbReference type="ChEBI" id="CHEBI:15377"/>
        <dbReference type="ChEBI" id="CHEBI:15378"/>
        <dbReference type="ChEBI" id="CHEBI:17790"/>
        <dbReference type="ChEBI" id="CHEBI:29973"/>
        <dbReference type="ChEBI" id="CHEBI:82795"/>
        <dbReference type="EC" id="3.1.1.61"/>
    </reaction>
</comment>
<reference evidence="10 11" key="1">
    <citation type="submission" date="2018-12" db="EMBL/GenBank/DDBJ databases">
        <authorList>
            <person name="Grouzdev D.S."/>
            <person name="Krutkina M.S."/>
        </authorList>
    </citation>
    <scope>NUCLEOTIDE SEQUENCE [LARGE SCALE GENOMIC DNA]</scope>
    <source>
        <strain evidence="10 11">RmlP026</strain>
    </source>
</reference>
<dbReference type="NCBIfam" id="NF001965">
    <property type="entry name" value="PRK00742.1"/>
    <property type="match status" value="1"/>
</dbReference>
<protein>
    <recommendedName>
        <fullName evidence="5">Protein-glutamate methylesterase/protein-glutamine glutaminase</fullName>
        <ecNumber evidence="5">3.1.1.61</ecNumber>
        <ecNumber evidence="5">3.5.1.44</ecNumber>
    </recommendedName>
</protein>
<evidence type="ECO:0000313" key="11">
    <source>
        <dbReference type="Proteomes" id="UP000290759"/>
    </source>
</evidence>
<dbReference type="GO" id="GO:0005737">
    <property type="term" value="C:cytoplasm"/>
    <property type="evidence" value="ECO:0007669"/>
    <property type="project" value="UniProtKB-SubCell"/>
</dbReference>
<organism evidence="10 11">
    <name type="scientific">Lichenibacterium minor</name>
    <dbReference type="NCBI Taxonomy" id="2316528"/>
    <lineage>
        <taxon>Bacteria</taxon>
        <taxon>Pseudomonadati</taxon>
        <taxon>Pseudomonadota</taxon>
        <taxon>Alphaproteobacteria</taxon>
        <taxon>Hyphomicrobiales</taxon>
        <taxon>Lichenihabitantaceae</taxon>
        <taxon>Lichenibacterium</taxon>
    </lineage>
</organism>
<dbReference type="GO" id="GO:0050568">
    <property type="term" value="F:protein-glutamine glutaminase activity"/>
    <property type="evidence" value="ECO:0007669"/>
    <property type="project" value="UniProtKB-UniRule"/>
</dbReference>
<comment type="function">
    <text evidence="5">Involved in chemotaxis. Part of a chemotaxis signal transduction system that modulates chemotaxis in response to various stimuli. Catalyzes the demethylation of specific methylglutamate residues introduced into the chemoreceptors (methyl-accepting chemotaxis proteins or MCP) by CheR. Also mediates the irreversible deamidation of specific glutamine residues to glutamic acid.</text>
</comment>
<dbReference type="GO" id="GO:0006935">
    <property type="term" value="P:chemotaxis"/>
    <property type="evidence" value="ECO:0007669"/>
    <property type="project" value="UniProtKB-UniRule"/>
</dbReference>
<keyword evidence="11" id="KW-1185">Reference proteome</keyword>
<dbReference type="Pfam" id="PF01339">
    <property type="entry name" value="CheB_methylest"/>
    <property type="match status" value="1"/>
</dbReference>
<dbReference type="SUPFAM" id="SSF52172">
    <property type="entry name" value="CheY-like"/>
    <property type="match status" value="1"/>
</dbReference>
<comment type="subcellular location">
    <subcellularLocation>
        <location evidence="5">Cytoplasm</location>
    </subcellularLocation>
</comment>
<evidence type="ECO:0000256" key="5">
    <source>
        <dbReference type="HAMAP-Rule" id="MF_00099"/>
    </source>
</evidence>
<name>A0A4Q2U047_9HYPH</name>
<evidence type="ECO:0000256" key="1">
    <source>
        <dbReference type="ARBA" id="ARBA00022490"/>
    </source>
</evidence>
<dbReference type="OrthoDB" id="9793421at2"/>
<evidence type="ECO:0000256" key="2">
    <source>
        <dbReference type="ARBA" id="ARBA00022500"/>
    </source>
</evidence>
<dbReference type="AlphaFoldDB" id="A0A4Q2U047"/>
<dbReference type="PANTHER" id="PTHR42872:SF6">
    <property type="entry name" value="PROTEIN-GLUTAMATE METHYLESTERASE_PROTEIN-GLUTAMINE GLUTAMINASE"/>
    <property type="match status" value="1"/>
</dbReference>
<dbReference type="InterPro" id="IPR011006">
    <property type="entry name" value="CheY-like_superfamily"/>
</dbReference>
<dbReference type="PROSITE" id="PS50122">
    <property type="entry name" value="CHEB"/>
    <property type="match status" value="1"/>
</dbReference>
<evidence type="ECO:0000256" key="4">
    <source>
        <dbReference type="ARBA" id="ARBA00048267"/>
    </source>
</evidence>
<dbReference type="GO" id="GO:0000156">
    <property type="term" value="F:phosphorelay response regulator activity"/>
    <property type="evidence" value="ECO:0007669"/>
    <property type="project" value="InterPro"/>
</dbReference>
<evidence type="ECO:0000259" key="8">
    <source>
        <dbReference type="PROSITE" id="PS50110"/>
    </source>
</evidence>
<dbReference type="PIRSF" id="PIRSF000876">
    <property type="entry name" value="RR_chemtxs_CheB"/>
    <property type="match status" value="1"/>
</dbReference>
<sequence length="370" mass="39412">MPKTDPKADARPDAIRVLIVDDSASVRQTLTAILDDAPDIAVVATASDPFAAARRIQTDVPDVIILDLEMPRMDGLTFLRKIMAQRPVPVIVCSTLTERGSQTLFDVLEAGAVDVLPKPRVDTRQFLLESSTRVCEAVRAAAGAKLKPGRQRARTVEAKLTADAMMPPPVAHRRMVETDRVICIGASTGGTEALREVLEALPVDCPGIVVVQHMPEGFTAAFARRLDSLCAIEVKEAADGDVVMRGRALIAPGNHHLLLQRTGTRYHVAVKDGPLVSRHRPSVDVLFRSAAQAAGPNARGIIMTGMGDDGAAGLLEMRRAGAPTVAQDEDSCVVFGMPKAAVERGAAVRIVALADIHAEITRPWAATSTA</sequence>
<keyword evidence="1 5" id="KW-0963">Cytoplasm</keyword>
<dbReference type="InterPro" id="IPR035909">
    <property type="entry name" value="CheB_C"/>
</dbReference>
<feature type="domain" description="CheB-type methylesterase" evidence="9">
    <location>
        <begin position="175"/>
        <end position="361"/>
    </location>
</feature>